<evidence type="ECO:0000259" key="1">
    <source>
        <dbReference type="Pfam" id="PF13340"/>
    </source>
</evidence>
<name>A0ABN1UUE2_9ACTN</name>
<reference evidence="2 3" key="1">
    <citation type="journal article" date="2019" name="Int. J. Syst. Evol. Microbiol.">
        <title>The Global Catalogue of Microorganisms (GCM) 10K type strain sequencing project: providing services to taxonomists for standard genome sequencing and annotation.</title>
        <authorList>
            <consortium name="The Broad Institute Genomics Platform"/>
            <consortium name="The Broad Institute Genome Sequencing Center for Infectious Disease"/>
            <person name="Wu L."/>
            <person name="Ma J."/>
        </authorList>
    </citation>
    <scope>NUCLEOTIDE SEQUENCE [LARGE SCALE GENOMIC DNA]</scope>
    <source>
        <strain evidence="2 3">JCM 12696</strain>
    </source>
</reference>
<protein>
    <recommendedName>
        <fullName evidence="1">Insertion element IS402-like domain-containing protein</fullName>
    </recommendedName>
</protein>
<feature type="domain" description="Insertion element IS402-like" evidence="1">
    <location>
        <begin position="7"/>
        <end position="76"/>
    </location>
</feature>
<keyword evidence="3" id="KW-1185">Reference proteome</keyword>
<organism evidence="2 3">
    <name type="scientific">Streptomyces hebeiensis</name>
    <dbReference type="NCBI Taxonomy" id="229486"/>
    <lineage>
        <taxon>Bacteria</taxon>
        <taxon>Bacillati</taxon>
        <taxon>Actinomycetota</taxon>
        <taxon>Actinomycetes</taxon>
        <taxon>Kitasatosporales</taxon>
        <taxon>Streptomycetaceae</taxon>
        <taxon>Streptomyces</taxon>
    </lineage>
</organism>
<dbReference type="InterPro" id="IPR052909">
    <property type="entry name" value="Transposase_6_like"/>
</dbReference>
<dbReference type="InterPro" id="IPR025161">
    <property type="entry name" value="IS402-like_dom"/>
</dbReference>
<gene>
    <name evidence="2" type="ORF">GCM10009654_23090</name>
</gene>
<dbReference type="Pfam" id="PF13340">
    <property type="entry name" value="DUF4096"/>
    <property type="match status" value="1"/>
</dbReference>
<evidence type="ECO:0000313" key="3">
    <source>
        <dbReference type="Proteomes" id="UP001501371"/>
    </source>
</evidence>
<sequence>MIRRHELTDREWDLLAPLIPRAVTGRPRASGRQVSNGMVYKIRTGISCRDLPERYGPWQTVYTRFRRYATDGVFTRALQQIQVRADAAGGIDWLVQIDSTIVRAHLHAAAPG</sequence>
<dbReference type="RefSeq" id="WP_344274048.1">
    <property type="nucleotide sequence ID" value="NZ_BAAAKV010000017.1"/>
</dbReference>
<proteinExistence type="predicted"/>
<comment type="caution">
    <text evidence="2">The sequence shown here is derived from an EMBL/GenBank/DDBJ whole genome shotgun (WGS) entry which is preliminary data.</text>
</comment>
<accession>A0ABN1UUE2</accession>
<dbReference type="Proteomes" id="UP001501371">
    <property type="component" value="Unassembled WGS sequence"/>
</dbReference>
<dbReference type="PANTHER" id="PTHR46637">
    <property type="entry name" value="TIS1421-TRANSPOSASE PROTEIN A"/>
    <property type="match status" value="1"/>
</dbReference>
<evidence type="ECO:0000313" key="2">
    <source>
        <dbReference type="EMBL" id="GAA1165583.1"/>
    </source>
</evidence>
<dbReference type="EMBL" id="BAAAKV010000017">
    <property type="protein sequence ID" value="GAA1165583.1"/>
    <property type="molecule type" value="Genomic_DNA"/>
</dbReference>
<dbReference type="PANTHER" id="PTHR46637:SF1">
    <property type="entry name" value="BLL5188 PROTEIN"/>
    <property type="match status" value="1"/>
</dbReference>